<reference evidence="2" key="1">
    <citation type="submission" date="2023-01" db="EMBL/GenBank/DDBJ databases">
        <title>The chitinases involved in constricting ring structure development in the nematode-trapping fungus Drechslerella dactyloides.</title>
        <authorList>
            <person name="Wang R."/>
            <person name="Zhang L."/>
            <person name="Tang P."/>
            <person name="Li S."/>
            <person name="Liang L."/>
        </authorList>
    </citation>
    <scope>NUCLEOTIDE SEQUENCE</scope>
    <source>
        <strain evidence="2">YMF1.00031</strain>
    </source>
</reference>
<evidence type="ECO:0000256" key="1">
    <source>
        <dbReference type="SAM" id="MobiDB-lite"/>
    </source>
</evidence>
<comment type="caution">
    <text evidence="2">The sequence shown here is derived from an EMBL/GenBank/DDBJ whole genome shotgun (WGS) entry which is preliminary data.</text>
</comment>
<sequence length="298" mass="33308">MPFAVTPITMEYLQDLDYESVVQPATRVYFPLQATFAESESIFSSPAPSLFEPRHAISSYLASGSWARPSMMEMPDYMMQDPAMQIVKKRRHQSRLEDREAFFAPSANEESTLLKPDFTPESSARRSYTKNRTSFIEITAFQVPSSRSATPSSASSSEKEVPIPHTPEAELPDDISPEFSSFSSVSSGTFSNVGDLDDLEDVPGLDAYKIEHHDGCPIKSYLDNENNGNLQSRDYFSSRCTCSQAMDIQSKPTDWMNLSWDNSPPAKTVHPFMAGFKTEPKIFSPGYPEVENMELGSL</sequence>
<evidence type="ECO:0000313" key="3">
    <source>
        <dbReference type="Proteomes" id="UP001221413"/>
    </source>
</evidence>
<gene>
    <name evidence="2" type="ORF">Dda_6796</name>
</gene>
<name>A0AAD6NHQ9_DREDA</name>
<dbReference type="AlphaFoldDB" id="A0AAD6NHQ9"/>
<keyword evidence="3" id="KW-1185">Reference proteome</keyword>
<dbReference type="EMBL" id="JAQGDS010000008">
    <property type="protein sequence ID" value="KAJ6258744.1"/>
    <property type="molecule type" value="Genomic_DNA"/>
</dbReference>
<accession>A0AAD6NHQ9</accession>
<evidence type="ECO:0000313" key="2">
    <source>
        <dbReference type="EMBL" id="KAJ6258744.1"/>
    </source>
</evidence>
<proteinExistence type="predicted"/>
<feature type="region of interest" description="Disordered" evidence="1">
    <location>
        <begin position="146"/>
        <end position="173"/>
    </location>
</feature>
<feature type="compositionally biased region" description="Low complexity" evidence="1">
    <location>
        <begin position="146"/>
        <end position="156"/>
    </location>
</feature>
<protein>
    <submittedName>
        <fullName evidence="2">Uncharacterized protein</fullName>
    </submittedName>
</protein>
<organism evidence="2 3">
    <name type="scientific">Drechslerella dactyloides</name>
    <name type="common">Nematode-trapping fungus</name>
    <name type="synonym">Arthrobotrys dactyloides</name>
    <dbReference type="NCBI Taxonomy" id="74499"/>
    <lineage>
        <taxon>Eukaryota</taxon>
        <taxon>Fungi</taxon>
        <taxon>Dikarya</taxon>
        <taxon>Ascomycota</taxon>
        <taxon>Pezizomycotina</taxon>
        <taxon>Orbiliomycetes</taxon>
        <taxon>Orbiliales</taxon>
        <taxon>Orbiliaceae</taxon>
        <taxon>Drechslerella</taxon>
    </lineage>
</organism>
<dbReference type="Proteomes" id="UP001221413">
    <property type="component" value="Unassembled WGS sequence"/>
</dbReference>